<evidence type="ECO:0000313" key="2">
    <source>
        <dbReference type="EMBL" id="TPX17309.1"/>
    </source>
</evidence>
<gene>
    <name evidence="2" type="ORF">E0L32_012223</name>
</gene>
<feature type="compositionally biased region" description="Basic and acidic residues" evidence="1">
    <location>
        <begin position="72"/>
        <end position="82"/>
    </location>
</feature>
<feature type="compositionally biased region" description="Polar residues" evidence="1">
    <location>
        <begin position="256"/>
        <end position="265"/>
    </location>
</feature>
<dbReference type="InParanoid" id="A0A507BIR5"/>
<reference evidence="2 3" key="1">
    <citation type="submission" date="2019-06" db="EMBL/GenBank/DDBJ databases">
        <title>Draft genome sequence of the filamentous fungus Phialemoniopsis curvata isolated from diesel fuel.</title>
        <authorList>
            <person name="Varaljay V.A."/>
            <person name="Lyon W.J."/>
            <person name="Crouch A.L."/>
            <person name="Drake C.E."/>
            <person name="Hollomon J.M."/>
            <person name="Nadeau L.J."/>
            <person name="Nunn H.S."/>
            <person name="Stevenson B.S."/>
            <person name="Bojanowski C.L."/>
            <person name="Crookes-Goodson W.J."/>
        </authorList>
    </citation>
    <scope>NUCLEOTIDE SEQUENCE [LARGE SCALE GENOMIC DNA]</scope>
    <source>
        <strain evidence="2 3">D216</strain>
    </source>
</reference>
<protein>
    <submittedName>
        <fullName evidence="2">Uncharacterized protein</fullName>
    </submittedName>
</protein>
<feature type="region of interest" description="Disordered" evidence="1">
    <location>
        <begin position="223"/>
        <end position="291"/>
    </location>
</feature>
<feature type="compositionally biased region" description="Polar residues" evidence="1">
    <location>
        <begin position="1"/>
        <end position="18"/>
    </location>
</feature>
<dbReference type="Proteomes" id="UP000319257">
    <property type="component" value="Unassembled WGS sequence"/>
</dbReference>
<keyword evidence="3" id="KW-1185">Reference proteome</keyword>
<proteinExistence type="predicted"/>
<evidence type="ECO:0000313" key="3">
    <source>
        <dbReference type="Proteomes" id="UP000319257"/>
    </source>
</evidence>
<dbReference type="OrthoDB" id="5329403at2759"/>
<dbReference type="AlphaFoldDB" id="A0A507BIR5"/>
<accession>A0A507BIR5</accession>
<evidence type="ECO:0000256" key="1">
    <source>
        <dbReference type="SAM" id="MobiDB-lite"/>
    </source>
</evidence>
<feature type="region of interest" description="Disordered" evidence="1">
    <location>
        <begin position="1"/>
        <end position="198"/>
    </location>
</feature>
<feature type="compositionally biased region" description="Low complexity" evidence="1">
    <location>
        <begin position="117"/>
        <end position="127"/>
    </location>
</feature>
<dbReference type="RefSeq" id="XP_030999020.1">
    <property type="nucleotide sequence ID" value="XM_031135040.1"/>
</dbReference>
<organism evidence="2 3">
    <name type="scientific">Thyridium curvatum</name>
    <dbReference type="NCBI Taxonomy" id="1093900"/>
    <lineage>
        <taxon>Eukaryota</taxon>
        <taxon>Fungi</taxon>
        <taxon>Dikarya</taxon>
        <taxon>Ascomycota</taxon>
        <taxon>Pezizomycotina</taxon>
        <taxon>Sordariomycetes</taxon>
        <taxon>Sordariomycetidae</taxon>
        <taxon>Thyridiales</taxon>
        <taxon>Thyridiaceae</taxon>
        <taxon>Thyridium</taxon>
    </lineage>
</organism>
<dbReference type="EMBL" id="SKBQ01000145">
    <property type="protein sequence ID" value="TPX17309.1"/>
    <property type="molecule type" value="Genomic_DNA"/>
</dbReference>
<dbReference type="GeneID" id="41979670"/>
<feature type="compositionally biased region" description="Low complexity" evidence="1">
    <location>
        <begin position="246"/>
        <end position="255"/>
    </location>
</feature>
<sequence>MASSTRNPSSAQPLQRQTRPVIIPAIPLPYVQQRQPKQSSHHRNLSASRPEAQNLAQTSKNPLVAEPLAEQAVERSAHRDEQYLNGSSAPAAGQDPAMEPHQNGLPPPPSRPQQGISSNDPMTSSSSDAIAPTHQPAHGPTHAPPEGDDTTVLPMPPPKAAPRAHQQTQPPHPHLVFDAVHDSNNTSPAPLSGGSFVQPAPPTAGAPYWQIYASGSGMEYWPHPVQQHPSGSANGYHPRQGPVFDPSSPHSIPSSDNARQQSPTPNGYAPLGLANPSPQRDVPPFDHRPSFPDMAPLHQLLSTVARGWNNPELADCMVAFHMLRPQDCRARQDDGSVPGAKHLQIHGHRLLLSQSPRLQQLFHAEPGEDRRVSSFSHWIVDRYLTPDALIIALQSLYGIPPPPLPAIKGDVASQTYVLHTALALAAAGQSLELPYLRDMAIQEARHFLNWENLELVLDFCLGNAEHLYPPSISGNDRGYAPPEPCTEAHFNYGPLARMLLMDVAIFVSDHFPPAFVLDTAIADPTYARIPPLAGSALKNNLPERLVAEQDKASSRLILHGASRSVTNVPRHASVRSIQFGDLSPTAANGEPESVGVGVGVGLDAKVNGGGPEGAAPSQAGNSRTWVLSRILLNLPFDFLRVVLENRDLGASADSQPLSHRRRVVAEVIAAREHRRHAALEAVRSSGVGETRTLVERLKRHGPSGMPDLWDGLCWHESLVSGNNDPPLLTRQWVPLPSEGT</sequence>
<dbReference type="STRING" id="1093900.A0A507BIR5"/>
<name>A0A507BIR5_9PEZI</name>
<comment type="caution">
    <text evidence="2">The sequence shown here is derived from an EMBL/GenBank/DDBJ whole genome shotgun (WGS) entry which is preliminary data.</text>
</comment>